<reference evidence="5 6" key="1">
    <citation type="submission" date="2019-11" db="EMBL/GenBank/DDBJ databases">
        <title>Streptomyces typhae sp. nov., a novel endophytic actinomycete isolated from the root of cattail pollen (Typha angustifolia L.).</title>
        <authorList>
            <person name="Peng C."/>
        </authorList>
    </citation>
    <scope>NUCLEOTIDE SEQUENCE [LARGE SCALE GENOMIC DNA]</scope>
    <source>
        <strain evidence="6">p1417</strain>
    </source>
</reference>
<dbReference type="AlphaFoldDB" id="A0A6L6X1F9"/>
<feature type="domain" description="N-acetyltransferase" evidence="4">
    <location>
        <begin position="21"/>
        <end position="168"/>
    </location>
</feature>
<feature type="compositionally biased region" description="Pro residues" evidence="3">
    <location>
        <begin position="10"/>
        <end position="23"/>
    </location>
</feature>
<evidence type="ECO:0000256" key="3">
    <source>
        <dbReference type="SAM" id="MobiDB-lite"/>
    </source>
</evidence>
<evidence type="ECO:0000313" key="6">
    <source>
        <dbReference type="Proteomes" id="UP000483802"/>
    </source>
</evidence>
<dbReference type="PANTHER" id="PTHR43877:SF2">
    <property type="entry name" value="AMINOALKYLPHOSPHONATE N-ACETYLTRANSFERASE-RELATED"/>
    <property type="match status" value="1"/>
</dbReference>
<dbReference type="InterPro" id="IPR000182">
    <property type="entry name" value="GNAT_dom"/>
</dbReference>
<dbReference type="InterPro" id="IPR050832">
    <property type="entry name" value="Bact_Acetyltransf"/>
</dbReference>
<dbReference type="CDD" id="cd04301">
    <property type="entry name" value="NAT_SF"/>
    <property type="match status" value="1"/>
</dbReference>
<keyword evidence="6" id="KW-1185">Reference proteome</keyword>
<organism evidence="5 6">
    <name type="scientific">Streptomyces typhae</name>
    <dbReference type="NCBI Taxonomy" id="2681492"/>
    <lineage>
        <taxon>Bacteria</taxon>
        <taxon>Bacillati</taxon>
        <taxon>Actinomycetota</taxon>
        <taxon>Actinomycetes</taxon>
        <taxon>Kitasatosporales</taxon>
        <taxon>Streptomycetaceae</taxon>
        <taxon>Streptomyces</taxon>
    </lineage>
</organism>
<proteinExistence type="predicted"/>
<keyword evidence="1 5" id="KW-0808">Transferase</keyword>
<dbReference type="Gene3D" id="3.40.630.30">
    <property type="match status" value="1"/>
</dbReference>
<comment type="caution">
    <text evidence="5">The sequence shown here is derived from an EMBL/GenBank/DDBJ whole genome shotgun (WGS) entry which is preliminary data.</text>
</comment>
<dbReference type="InterPro" id="IPR016181">
    <property type="entry name" value="Acyl_CoA_acyltransferase"/>
</dbReference>
<dbReference type="Pfam" id="PF13508">
    <property type="entry name" value="Acetyltransf_7"/>
    <property type="match status" value="1"/>
</dbReference>
<evidence type="ECO:0000256" key="2">
    <source>
        <dbReference type="ARBA" id="ARBA00023315"/>
    </source>
</evidence>
<sequence length="338" mass="36062">MACPGADPVAAPPAVVPPPPPTIRPATPEDAPQICALLNAVDLVEVGRAETDLGSVETDLVHPEADLGRNSWLAFRGGRLVSYGLLWDDSGAERIDADHYVLPGHQDAGERLLAAIEGRAAERAGENGAARAVVHLTLNSRSTLDRTRLTARGWRTVRRYHVLTRPLTPEADPAPVPPPGLTLRSCEAEADRRRAHALVEETFAAHHDHQPRGYRQFLDDLGAGMDWSLAWIAALDGAGDVAVVLTRDDREAMAWVRNLGVRASARGKGVGGHLLRHACAVYAARGRDTIGLGVDTENATGALGLYTSHGFGLHYAADTWEVTLPVLSPRAALPPTPA</sequence>
<evidence type="ECO:0000256" key="1">
    <source>
        <dbReference type="ARBA" id="ARBA00022679"/>
    </source>
</evidence>
<evidence type="ECO:0000313" key="5">
    <source>
        <dbReference type="EMBL" id="MVO87668.1"/>
    </source>
</evidence>
<evidence type="ECO:0000259" key="4">
    <source>
        <dbReference type="PROSITE" id="PS51186"/>
    </source>
</evidence>
<dbReference type="Proteomes" id="UP000483802">
    <property type="component" value="Unassembled WGS sequence"/>
</dbReference>
<dbReference type="SUPFAM" id="SSF55729">
    <property type="entry name" value="Acyl-CoA N-acyltransferases (Nat)"/>
    <property type="match status" value="1"/>
</dbReference>
<feature type="domain" description="N-acetyltransferase" evidence="4">
    <location>
        <begin position="181"/>
        <end position="334"/>
    </location>
</feature>
<feature type="region of interest" description="Disordered" evidence="3">
    <location>
        <begin position="1"/>
        <end position="29"/>
    </location>
</feature>
<protein>
    <submittedName>
        <fullName evidence="5">GNAT family N-acetyltransferase</fullName>
    </submittedName>
</protein>
<keyword evidence="2" id="KW-0012">Acyltransferase</keyword>
<dbReference type="GO" id="GO:0016747">
    <property type="term" value="F:acyltransferase activity, transferring groups other than amino-acyl groups"/>
    <property type="evidence" value="ECO:0007669"/>
    <property type="project" value="InterPro"/>
</dbReference>
<dbReference type="EMBL" id="WPNZ01000013">
    <property type="protein sequence ID" value="MVO87668.1"/>
    <property type="molecule type" value="Genomic_DNA"/>
</dbReference>
<dbReference type="PANTHER" id="PTHR43877">
    <property type="entry name" value="AMINOALKYLPHOSPHONATE N-ACETYLTRANSFERASE-RELATED-RELATED"/>
    <property type="match status" value="1"/>
</dbReference>
<accession>A0A6L6X1F9</accession>
<gene>
    <name evidence="5" type="ORF">GPA10_23630</name>
</gene>
<dbReference type="PROSITE" id="PS51186">
    <property type="entry name" value="GNAT"/>
    <property type="match status" value="2"/>
</dbReference>
<name>A0A6L6X1F9_9ACTN</name>